<sequence length="203" mass="21878">MFLRSVLTATALVFGISAASAQTIGAPAGKYVNDATHTNVLWSVNHFGLSTYYGRFDDTKIKLDLADPSKPETARLSVTINPKSVDTNFPGTPNKFSAEIAGEKFFNAAKFKTITFNSTAIKVTGDKTGEVTGDLTFHGVTKPVTLSVTFNKAYEKHPMSQKPAIGFSATGQIRRSDFGVDFLANGPVSDEVDLVIETEFTPE</sequence>
<reference evidence="3 4" key="1">
    <citation type="journal article" date="2010" name="Science">
        <title>Genomic comparison of the ants Camponotus floridanus and Harpegnathos saltator.</title>
        <authorList>
            <person name="Bonasio R."/>
            <person name="Zhang G."/>
            <person name="Ye C."/>
            <person name="Mutti N.S."/>
            <person name="Fang X."/>
            <person name="Qin N."/>
            <person name="Donahue G."/>
            <person name="Yang P."/>
            <person name="Li Q."/>
            <person name="Li C."/>
            <person name="Zhang P."/>
            <person name="Huang Z."/>
            <person name="Berger S.L."/>
            <person name="Reinberg D."/>
            <person name="Wang J."/>
            <person name="Liebig J."/>
        </authorList>
    </citation>
    <scope>NUCLEOTIDE SEQUENCE [LARGE SCALE GENOMIC DNA]</scope>
    <source>
        <strain evidence="3 4">Hsal</strain>
    </source>
</reference>
<dbReference type="InterPro" id="IPR007372">
    <property type="entry name" value="Lipid/polyisoprenoid-bd_YceI"/>
</dbReference>
<accession>A0A1U9JTE6</accession>
<evidence type="ECO:0000313" key="4">
    <source>
        <dbReference type="Proteomes" id="UP000188912"/>
    </source>
</evidence>
<dbReference type="PANTHER" id="PTHR34406">
    <property type="entry name" value="PROTEIN YCEI"/>
    <property type="match status" value="1"/>
</dbReference>
<protein>
    <submittedName>
        <fullName evidence="3">Periplasmic protein</fullName>
    </submittedName>
</protein>
<reference evidence="3 4" key="2">
    <citation type="journal article" date="2016" name="Sci. Rep.">
        <title>The genome of Rhizobiales bacteria in predatory ants reveals urease gene functions but no genes for nitrogen fixation.</title>
        <authorList>
            <person name="Neuvonen M.M."/>
            <person name="Tamarit D."/>
            <person name="Naslund K."/>
            <person name="Liebig J."/>
            <person name="Feldhaar H."/>
            <person name="Moran N.A."/>
            <person name="Guy L."/>
            <person name="Andersson S.G."/>
        </authorList>
    </citation>
    <scope>NUCLEOTIDE SEQUENCE [LARGE SCALE GENOMIC DNA]</scope>
    <source>
        <strain evidence="3 4">Hsal</strain>
    </source>
</reference>
<dbReference type="KEGG" id="thd:BHV28_04170"/>
<evidence type="ECO:0000256" key="1">
    <source>
        <dbReference type="SAM" id="SignalP"/>
    </source>
</evidence>
<evidence type="ECO:0000313" key="3">
    <source>
        <dbReference type="EMBL" id="AQS41130.1"/>
    </source>
</evidence>
<keyword evidence="1" id="KW-0732">Signal</keyword>
<dbReference type="Gene3D" id="2.40.128.110">
    <property type="entry name" value="Lipid/polyisoprenoid-binding, YceI-like"/>
    <property type="match status" value="1"/>
</dbReference>
<keyword evidence="4" id="KW-1185">Reference proteome</keyword>
<dbReference type="SMART" id="SM00867">
    <property type="entry name" value="YceI"/>
    <property type="match status" value="1"/>
</dbReference>
<organism evidence="3 4">
    <name type="scientific">Candidatus Tokpelaia hoelldobleri</name>
    <dbReference type="NCBI Taxonomy" id="1902579"/>
    <lineage>
        <taxon>Bacteria</taxon>
        <taxon>Pseudomonadati</taxon>
        <taxon>Pseudomonadota</taxon>
        <taxon>Alphaproteobacteria</taxon>
        <taxon>Hyphomicrobiales</taxon>
        <taxon>Candidatus Tokpelaia</taxon>
    </lineage>
</organism>
<dbReference type="AlphaFoldDB" id="A0A1U9JTE6"/>
<feature type="signal peptide" evidence="1">
    <location>
        <begin position="1"/>
        <end position="21"/>
    </location>
</feature>
<dbReference type="PANTHER" id="PTHR34406:SF1">
    <property type="entry name" value="PROTEIN YCEI"/>
    <property type="match status" value="1"/>
</dbReference>
<dbReference type="STRING" id="1902579.BHV28_04170"/>
<name>A0A1U9JTE6_9HYPH</name>
<feature type="domain" description="Lipid/polyisoprenoid-binding YceI-like" evidence="2">
    <location>
        <begin position="30"/>
        <end position="201"/>
    </location>
</feature>
<gene>
    <name evidence="3" type="ORF">BHV28_04170</name>
</gene>
<dbReference type="Proteomes" id="UP000188912">
    <property type="component" value="Chromosome"/>
</dbReference>
<dbReference type="SUPFAM" id="SSF101874">
    <property type="entry name" value="YceI-like"/>
    <property type="match status" value="1"/>
</dbReference>
<dbReference type="InterPro" id="IPR036761">
    <property type="entry name" value="TTHA0802/YceI-like_sf"/>
</dbReference>
<feature type="chain" id="PRO_5012911284" evidence="1">
    <location>
        <begin position="22"/>
        <end position="203"/>
    </location>
</feature>
<dbReference type="Pfam" id="PF04264">
    <property type="entry name" value="YceI"/>
    <property type="match status" value="1"/>
</dbReference>
<evidence type="ECO:0000259" key="2">
    <source>
        <dbReference type="SMART" id="SM00867"/>
    </source>
</evidence>
<proteinExistence type="predicted"/>
<dbReference type="EMBL" id="CP017315">
    <property type="protein sequence ID" value="AQS41130.1"/>
    <property type="molecule type" value="Genomic_DNA"/>
</dbReference>